<evidence type="ECO:0000256" key="2">
    <source>
        <dbReference type="ARBA" id="ARBA00004170"/>
    </source>
</evidence>
<evidence type="ECO:0000313" key="18">
    <source>
        <dbReference type="EMBL" id="MCP2333580.1"/>
    </source>
</evidence>
<dbReference type="Gene3D" id="3.50.50.60">
    <property type="entry name" value="FAD/NAD(P)-binding domain"/>
    <property type="match status" value="1"/>
</dbReference>
<keyword evidence="12 15" id="KW-0472">Membrane</keyword>
<evidence type="ECO:0000256" key="6">
    <source>
        <dbReference type="ARBA" id="ARBA00019965"/>
    </source>
</evidence>
<evidence type="ECO:0000256" key="14">
    <source>
        <dbReference type="NCBIfam" id="TIGR01816"/>
    </source>
</evidence>
<dbReference type="EC" id="1.3.5.1" evidence="5 15"/>
<feature type="domain" description="FAD-dependent oxidoreductase 2 FAD-binding" evidence="16">
    <location>
        <begin position="7"/>
        <end position="400"/>
    </location>
</feature>
<dbReference type="InterPro" id="IPR036188">
    <property type="entry name" value="FAD/NAD-bd_sf"/>
</dbReference>
<protein>
    <recommendedName>
        <fullName evidence="6 14">Succinate dehydrogenase flavoprotein subunit</fullName>
        <ecNumber evidence="5 15">1.3.5.1</ecNumber>
    </recommendedName>
</protein>
<organism evidence="18 19">
    <name type="scientific">Actinoalloteichus caeruleus DSM 43889</name>
    <dbReference type="NCBI Taxonomy" id="1120930"/>
    <lineage>
        <taxon>Bacteria</taxon>
        <taxon>Bacillati</taxon>
        <taxon>Actinomycetota</taxon>
        <taxon>Actinomycetes</taxon>
        <taxon>Pseudonocardiales</taxon>
        <taxon>Pseudonocardiaceae</taxon>
        <taxon>Actinoalloteichus</taxon>
        <taxon>Actinoalloteichus cyanogriseus</taxon>
    </lineage>
</organism>
<gene>
    <name evidence="18" type="ORF">G443_003850</name>
</gene>
<accession>A0ABT1JM22</accession>
<dbReference type="InterPro" id="IPR014006">
    <property type="entry name" value="Succ_Dhase_FrdA_Gneg"/>
</dbReference>
<dbReference type="PROSITE" id="PS00504">
    <property type="entry name" value="FRD_SDH_FAD_BINDING"/>
    <property type="match status" value="1"/>
</dbReference>
<comment type="pathway">
    <text evidence="3 15">Carbohydrate metabolism; tricarboxylic acid cycle; fumarate from succinate (bacterial route): step 1/1.</text>
</comment>
<evidence type="ECO:0000313" key="19">
    <source>
        <dbReference type="Proteomes" id="UP000791080"/>
    </source>
</evidence>
<dbReference type="Proteomes" id="UP000791080">
    <property type="component" value="Unassembled WGS sequence"/>
</dbReference>
<dbReference type="PRINTS" id="PR00411">
    <property type="entry name" value="PNDRDTASEI"/>
</dbReference>
<dbReference type="InterPro" id="IPR037099">
    <property type="entry name" value="Fum_R/Succ_DH_flav-like_C_sf"/>
</dbReference>
<dbReference type="InterPro" id="IPR027477">
    <property type="entry name" value="Succ_DH/fumarate_Rdtase_cat_sf"/>
</dbReference>
<keyword evidence="10 15" id="KW-0249">Electron transport</keyword>
<comment type="cofactor">
    <cofactor evidence="1 15">
        <name>FAD</name>
        <dbReference type="ChEBI" id="CHEBI:57692"/>
    </cofactor>
</comment>
<evidence type="ECO:0000256" key="3">
    <source>
        <dbReference type="ARBA" id="ARBA00004894"/>
    </source>
</evidence>
<keyword evidence="7 15" id="KW-0813">Transport</keyword>
<dbReference type="SUPFAM" id="SSF51905">
    <property type="entry name" value="FAD/NAD(P)-binding domain"/>
    <property type="match status" value="1"/>
</dbReference>
<evidence type="ECO:0000256" key="10">
    <source>
        <dbReference type="ARBA" id="ARBA00022982"/>
    </source>
</evidence>
<evidence type="ECO:0000259" key="16">
    <source>
        <dbReference type="Pfam" id="PF00890"/>
    </source>
</evidence>
<evidence type="ECO:0000256" key="15">
    <source>
        <dbReference type="RuleBase" id="RU362051"/>
    </source>
</evidence>
<keyword evidence="11 15" id="KW-0560">Oxidoreductase</keyword>
<keyword evidence="15" id="KW-0816">Tricarboxylic acid cycle</keyword>
<keyword evidence="8 15" id="KW-0285">Flavoprotein</keyword>
<dbReference type="EMBL" id="AUBJ02000001">
    <property type="protein sequence ID" value="MCP2333580.1"/>
    <property type="molecule type" value="Genomic_DNA"/>
</dbReference>
<dbReference type="NCBIfam" id="TIGR01812">
    <property type="entry name" value="sdhA_frdA_Gneg"/>
    <property type="match status" value="1"/>
</dbReference>
<evidence type="ECO:0000256" key="9">
    <source>
        <dbReference type="ARBA" id="ARBA00022827"/>
    </source>
</evidence>
<feature type="domain" description="Fumarate reductase/succinate dehydrogenase flavoprotein-like C-terminal" evidence="17">
    <location>
        <begin position="454"/>
        <end position="594"/>
    </location>
</feature>
<dbReference type="InterPro" id="IPR003953">
    <property type="entry name" value="FAD-dep_OxRdtase_2_FAD-bd"/>
</dbReference>
<dbReference type="Pfam" id="PF00890">
    <property type="entry name" value="FAD_binding_2"/>
    <property type="match status" value="1"/>
</dbReference>
<dbReference type="SUPFAM" id="SSF56425">
    <property type="entry name" value="Succinate dehydrogenase/fumarate reductase flavoprotein, catalytic domain"/>
    <property type="match status" value="1"/>
</dbReference>
<sequence length="594" mass="65118">MQFHKYDVVIVGAGGAGMRAAIESGQQARTAVLTKLYPTRSHTGAAQGGMCAALANVEEDNWEWHTFDTVKGGDYLVDQDAAEIMAKEAIDAVLDLEKMGLPFNRTPEGKIDQRRFGGHTRNHGEAAVRRACYAADRTGHMILQTLYQNCIKHEVEFFNEFYVLDICLTETADGPVCTGAVALELATGEIHVFQAKAVVFATGGFGKVFKTTSNAHTLTGDGMAIVFRKGLPLEDMEFYQFHPTGLAGLGILLTEGARGEGGILRNDSGERFMERYAPTIKDLAPRDMVARAMATEVREGRGCGPHKDYVLLDLTHLGAEVLDAKLPDITEFSRTYLGIDPVEEPVPVYPTAHYAMGGIPTNIKGEVLRDAENVVPGLYAAGECACVSVHGANRLGTNSLLDINVFGRRAGIAAAEYAKAHDFVDLPEAPEVPVVAMVDKLNASTGGERVANIRTELQQTMDANASVYRTEDTLKQALHDVQALKERFDRVAIQDHGKRYNTDLLEAVELGFLLELAEVLVLGAINRKESRGGHAREDYTTRDDVNFLRHTMAYKQISDDDTTKKTGFGGLTADIRLDYKPVVITRYQPMERKY</sequence>
<comment type="similarity">
    <text evidence="4 15">Belongs to the FAD-dependent oxidoreductase 2 family. FRD/SDH subfamily.</text>
</comment>
<dbReference type="Gene3D" id="4.10.80.40">
    <property type="entry name" value="succinate dehydrogenase protein domain"/>
    <property type="match status" value="1"/>
</dbReference>
<comment type="catalytic activity">
    <reaction evidence="13 15">
        <text>a quinone + succinate = fumarate + a quinol</text>
        <dbReference type="Rhea" id="RHEA:40523"/>
        <dbReference type="ChEBI" id="CHEBI:24646"/>
        <dbReference type="ChEBI" id="CHEBI:29806"/>
        <dbReference type="ChEBI" id="CHEBI:30031"/>
        <dbReference type="ChEBI" id="CHEBI:132124"/>
        <dbReference type="EC" id="1.3.5.1"/>
    </reaction>
</comment>
<dbReference type="PANTHER" id="PTHR11632:SF51">
    <property type="entry name" value="SUCCINATE DEHYDROGENASE [UBIQUINONE] FLAVOPROTEIN SUBUNIT, MITOCHONDRIAL"/>
    <property type="match status" value="1"/>
</dbReference>
<name>A0ABT1JM22_ACTCY</name>
<proteinExistence type="inferred from homology"/>
<dbReference type="InterPro" id="IPR015939">
    <property type="entry name" value="Fum_Rdtase/Succ_DH_flav-like_C"/>
</dbReference>
<dbReference type="InterPro" id="IPR030664">
    <property type="entry name" value="SdhA/FrdA/AprA"/>
</dbReference>
<evidence type="ECO:0000256" key="4">
    <source>
        <dbReference type="ARBA" id="ARBA00008040"/>
    </source>
</evidence>
<dbReference type="Gene3D" id="3.90.700.10">
    <property type="entry name" value="Succinate dehydrogenase/fumarate reductase flavoprotein, catalytic domain"/>
    <property type="match status" value="1"/>
</dbReference>
<comment type="subcellular location">
    <subcellularLocation>
        <location evidence="2">Membrane</location>
        <topology evidence="2">Peripheral membrane protein</topology>
    </subcellularLocation>
</comment>
<evidence type="ECO:0000256" key="8">
    <source>
        <dbReference type="ARBA" id="ARBA00022630"/>
    </source>
</evidence>
<dbReference type="InterPro" id="IPR003952">
    <property type="entry name" value="FRD_SDH_FAD_BS"/>
</dbReference>
<reference evidence="18 19" key="1">
    <citation type="submission" date="2022-06" db="EMBL/GenBank/DDBJ databases">
        <title>Genomic Encyclopedia of Type Strains, Phase I: the one thousand microbial genomes (KMG-I) project.</title>
        <authorList>
            <person name="Kyrpides N."/>
        </authorList>
    </citation>
    <scope>NUCLEOTIDE SEQUENCE [LARGE SCALE GENOMIC DNA]</scope>
    <source>
        <strain evidence="18 19">DSM 43889</strain>
    </source>
</reference>
<dbReference type="Gene3D" id="1.20.58.100">
    <property type="entry name" value="Fumarate reductase/succinate dehydrogenase flavoprotein-like, C-terminal domain"/>
    <property type="match status" value="1"/>
</dbReference>
<dbReference type="Pfam" id="PF02910">
    <property type="entry name" value="Succ_DH_flav_C"/>
    <property type="match status" value="1"/>
</dbReference>
<evidence type="ECO:0000259" key="17">
    <source>
        <dbReference type="Pfam" id="PF02910"/>
    </source>
</evidence>
<evidence type="ECO:0000256" key="13">
    <source>
        <dbReference type="ARBA" id="ARBA00049220"/>
    </source>
</evidence>
<evidence type="ECO:0000256" key="11">
    <source>
        <dbReference type="ARBA" id="ARBA00023002"/>
    </source>
</evidence>
<dbReference type="NCBIfam" id="TIGR01816">
    <property type="entry name" value="sdhA_forward"/>
    <property type="match status" value="1"/>
</dbReference>
<evidence type="ECO:0000256" key="12">
    <source>
        <dbReference type="ARBA" id="ARBA00023136"/>
    </source>
</evidence>
<dbReference type="RefSeq" id="WP_026419407.1">
    <property type="nucleotide sequence ID" value="NZ_AUBJ02000001.1"/>
</dbReference>
<keyword evidence="9 15" id="KW-0274">FAD</keyword>
<comment type="caution">
    <text evidence="18">The sequence shown here is derived from an EMBL/GenBank/DDBJ whole genome shotgun (WGS) entry which is preliminary data.</text>
</comment>
<dbReference type="InterPro" id="IPR011281">
    <property type="entry name" value="Succ_DH_flav_su_fwd"/>
</dbReference>
<dbReference type="PIRSF" id="PIRSF000171">
    <property type="entry name" value="SDHA_APRA_LASPO"/>
    <property type="match status" value="1"/>
</dbReference>
<dbReference type="SUPFAM" id="SSF46977">
    <property type="entry name" value="Succinate dehydrogenase/fumarate reductase flavoprotein C-terminal domain"/>
    <property type="match status" value="1"/>
</dbReference>
<dbReference type="PANTHER" id="PTHR11632">
    <property type="entry name" value="SUCCINATE DEHYDROGENASE 2 FLAVOPROTEIN SUBUNIT"/>
    <property type="match status" value="1"/>
</dbReference>
<evidence type="ECO:0000256" key="7">
    <source>
        <dbReference type="ARBA" id="ARBA00022448"/>
    </source>
</evidence>
<keyword evidence="19" id="KW-1185">Reference proteome</keyword>
<evidence type="ECO:0000256" key="5">
    <source>
        <dbReference type="ARBA" id="ARBA00012792"/>
    </source>
</evidence>
<evidence type="ECO:0000256" key="1">
    <source>
        <dbReference type="ARBA" id="ARBA00001974"/>
    </source>
</evidence>